<keyword evidence="2" id="KW-1185">Reference proteome</keyword>
<dbReference type="EMBL" id="PGOL01000925">
    <property type="protein sequence ID" value="PKI62848.1"/>
    <property type="molecule type" value="Genomic_DNA"/>
</dbReference>
<evidence type="ECO:0000313" key="2">
    <source>
        <dbReference type="Proteomes" id="UP000233551"/>
    </source>
</evidence>
<name>A0A2I0K2R2_PUNGR</name>
<dbReference type="Proteomes" id="UP000233551">
    <property type="component" value="Unassembled WGS sequence"/>
</dbReference>
<sequence>MAVDSVVSTSEGVVKLNTAGAARGNLGMAGAGGLIRSIDSPGRGDFANESAGIATAVTAEKRCLKTGLGSLGH</sequence>
<proteinExistence type="predicted"/>
<comment type="caution">
    <text evidence="1">The sequence shown here is derived from an EMBL/GenBank/DDBJ whole genome shotgun (WGS) entry which is preliminary data.</text>
</comment>
<organism evidence="1 2">
    <name type="scientific">Punica granatum</name>
    <name type="common">Pomegranate</name>
    <dbReference type="NCBI Taxonomy" id="22663"/>
    <lineage>
        <taxon>Eukaryota</taxon>
        <taxon>Viridiplantae</taxon>
        <taxon>Streptophyta</taxon>
        <taxon>Embryophyta</taxon>
        <taxon>Tracheophyta</taxon>
        <taxon>Spermatophyta</taxon>
        <taxon>Magnoliopsida</taxon>
        <taxon>eudicotyledons</taxon>
        <taxon>Gunneridae</taxon>
        <taxon>Pentapetalae</taxon>
        <taxon>rosids</taxon>
        <taxon>malvids</taxon>
        <taxon>Myrtales</taxon>
        <taxon>Lythraceae</taxon>
        <taxon>Punica</taxon>
    </lineage>
</organism>
<accession>A0A2I0K2R2</accession>
<dbReference type="AlphaFoldDB" id="A0A2I0K2R2"/>
<evidence type="ECO:0000313" key="1">
    <source>
        <dbReference type="EMBL" id="PKI62848.1"/>
    </source>
</evidence>
<protein>
    <submittedName>
        <fullName evidence="1">Uncharacterized protein</fullName>
    </submittedName>
</protein>
<gene>
    <name evidence="1" type="ORF">CRG98_016799</name>
</gene>
<reference evidence="1 2" key="1">
    <citation type="submission" date="2017-11" db="EMBL/GenBank/DDBJ databases">
        <title>De-novo sequencing of pomegranate (Punica granatum L.) genome.</title>
        <authorList>
            <person name="Akparov Z."/>
            <person name="Amiraslanov A."/>
            <person name="Hajiyeva S."/>
            <person name="Abbasov M."/>
            <person name="Kaur K."/>
            <person name="Hamwieh A."/>
            <person name="Solovyev V."/>
            <person name="Salamov A."/>
            <person name="Braich B."/>
            <person name="Kosarev P."/>
            <person name="Mahmoud A."/>
            <person name="Hajiyev E."/>
            <person name="Babayeva S."/>
            <person name="Izzatullayeva V."/>
            <person name="Mammadov A."/>
            <person name="Mammadov A."/>
            <person name="Sharifova S."/>
            <person name="Ojaghi J."/>
            <person name="Eynullazada K."/>
            <person name="Bayramov B."/>
            <person name="Abdulazimova A."/>
            <person name="Shahmuradov I."/>
        </authorList>
    </citation>
    <scope>NUCLEOTIDE SEQUENCE [LARGE SCALE GENOMIC DNA]</scope>
    <source>
        <strain evidence="2">cv. AG2017</strain>
        <tissue evidence="1">Leaf</tissue>
    </source>
</reference>